<keyword evidence="1" id="KW-0472">Membrane</keyword>
<dbReference type="Proteomes" id="UP000053911">
    <property type="component" value="Unassembled WGS sequence"/>
</dbReference>
<keyword evidence="1" id="KW-1133">Transmembrane helix</keyword>
<evidence type="ECO:0000313" key="3">
    <source>
        <dbReference type="Proteomes" id="UP000053911"/>
    </source>
</evidence>
<organism evidence="2 3">
    <name type="scientific">Thermococcus sibiricus</name>
    <dbReference type="NCBI Taxonomy" id="172049"/>
    <lineage>
        <taxon>Archaea</taxon>
        <taxon>Methanobacteriati</taxon>
        <taxon>Methanobacteriota</taxon>
        <taxon>Thermococci</taxon>
        <taxon>Thermococcales</taxon>
        <taxon>Thermococcaceae</taxon>
        <taxon>Thermococcus</taxon>
    </lineage>
</organism>
<feature type="transmembrane region" description="Helical" evidence="1">
    <location>
        <begin position="29"/>
        <end position="56"/>
    </location>
</feature>
<feature type="transmembrane region" description="Helical" evidence="1">
    <location>
        <begin position="62"/>
        <end position="85"/>
    </location>
</feature>
<gene>
    <name evidence="2" type="ORF">XD54_2124</name>
</gene>
<dbReference type="EMBL" id="LGFD01000104">
    <property type="protein sequence ID" value="KUK16587.1"/>
    <property type="molecule type" value="Genomic_DNA"/>
</dbReference>
<proteinExistence type="predicted"/>
<comment type="caution">
    <text evidence="2">The sequence shown here is derived from an EMBL/GenBank/DDBJ whole genome shotgun (WGS) entry which is preliminary data.</text>
</comment>
<dbReference type="AlphaFoldDB" id="A0A101EJM1"/>
<feature type="transmembrane region" description="Helical" evidence="1">
    <location>
        <begin position="97"/>
        <end position="125"/>
    </location>
</feature>
<name>A0A101EJM1_9EURY</name>
<reference evidence="3" key="1">
    <citation type="journal article" date="2015" name="MBio">
        <title>Genome-Resolved Metagenomic Analysis Reveals Roles for Candidate Phyla and Other Microbial Community Members in Biogeochemical Transformations in Oil Reservoirs.</title>
        <authorList>
            <person name="Hu P."/>
            <person name="Tom L."/>
            <person name="Singh A."/>
            <person name="Thomas B.C."/>
            <person name="Baker B.J."/>
            <person name="Piceno Y.M."/>
            <person name="Andersen G.L."/>
            <person name="Banfield J.F."/>
        </authorList>
    </citation>
    <scope>NUCLEOTIDE SEQUENCE [LARGE SCALE GENOMIC DNA]</scope>
</reference>
<keyword evidence="1" id="KW-0812">Transmembrane</keyword>
<protein>
    <submittedName>
        <fullName evidence="2">Uncharacterized protein</fullName>
    </submittedName>
</protein>
<sequence length="180" mass="20462">MQALSSAWHSQQFAFINPLSNHGAPPTGLLLWFAVSFPHFVCFCSFAVFFHILYVASFGQSPLGVVALIVCSNLHLCFCICANSLPQPSLCNYLQSVCSVCSIFAIVFQVLPVFAAFATFFHILYYEICLISLENPHIQAVRAVNFLRLKLPKHEKRKTCPHPHHPENLKYHFTIFYIRK</sequence>
<accession>A0A101EJM1</accession>
<dbReference type="PATRIC" id="fig|172049.5.peg.1098"/>
<evidence type="ECO:0000256" key="1">
    <source>
        <dbReference type="SAM" id="Phobius"/>
    </source>
</evidence>
<evidence type="ECO:0000313" key="2">
    <source>
        <dbReference type="EMBL" id="KUK16587.1"/>
    </source>
</evidence>